<evidence type="ECO:0000256" key="5">
    <source>
        <dbReference type="ARBA" id="ARBA00022968"/>
    </source>
</evidence>
<dbReference type="Gene3D" id="1.25.40.20">
    <property type="entry name" value="Ankyrin repeat-containing domain"/>
    <property type="match status" value="1"/>
</dbReference>
<keyword evidence="7" id="KW-0472">Membrane</keyword>
<evidence type="ECO:0000313" key="11">
    <source>
        <dbReference type="EMBL" id="EDQ90034.1"/>
    </source>
</evidence>
<dbReference type="SUPFAM" id="SSF56112">
    <property type="entry name" value="Protein kinase-like (PK-like)"/>
    <property type="match status" value="1"/>
</dbReference>
<keyword evidence="3" id="KW-0808">Transferase</keyword>
<sequence length="1842" mass="202706">MTNDEFLSACAAIRSDQALKLLKKLPWGSPLLHAVFEYHNADDMTPLHYACWYGQKDIARLLLDAGADRNARDYAPAPLLQACRQGHLEAVKAQLAAGADVHQCNEAQAAIEAINHWLLPLARAVATAPVPEGPPIVLNAMLAFACTDTAPALNAAVSNVMDAQAWLEWLPSSMPQHLDATRAIINVIDDGVRAQDQVQTRIGTSQPGDSLLGVLGEIQDVVKALQIGSCELDWSHCTKALSILQSTMPTTQTAHPPASAERLGDSLLSESTTACSPSLESSAHSSTLLPDDRTPSLYTLANALDKDTAHDLKSSSIGLPELLEKLCTARRTLAVVAQALQQAEVQARNALQQLAQAVANYTASLADSLKQDGARALALLDGAKGLDPPTPGIEASQKASDSYLDWRPIRDAHATLQHLSRSVDSPMRQAVMAAVHCGPHMLRQLTTMAHIEQENLSAQFHVIRAWHSDLLASLTVCQTKARAHIQQLAAQDEGNASTTDTRHRILDQIQSARRFLDSGPPAEMQTMLLAQIAQWEAELQQLHSSAPHSEPIVELSQQLMRHFSDLLQLVPRGPQDACARLQAQLPEASPQLALEILAQLDADVSLRDFSDETILSDSNHPVSRFTFAPADGPTHTVAVKAYSLLQRDKHTTLEQRCRTILREVTTLRSLQHEHILHLELAFFDVHAKAPRIYLVLPWCPERDLGHWLQNVTAEAVTAKLAWRLMQETQSALAYIHKAGLVHRDVKLSNIMLAGKHNDPQAKLGDFDITRPAAERTFLVRTTLAAVGTDGYIAPELLFGRGRVGARPSQDAFALGCVFYNVYSFPLRAPAVSKEGEDLRTALLRNNDGTASVAPAVASCKFPKLRHELELVEGRVHQLTWQLLAPSPHDRPKLSAGPMESTLLQPALGTEPGALDPPMTKVLLEAPELLDEVNALLEQIAASDAQALVVTRVQRVVNTLVWRRYMRRLEEMQQRQPIQTEHVCETLLTGHLEAITGSVPLFRDGACQERLLFMSAPISNDKRNHVVRLGFDTRFHPATTSQGHGIWLSDDPLQLKPANPMATLHSLVAPQPPNAQLSQPISAAPNAVRRAQPPASDETLYVPIICIFVVTGGNSSKSAASQAAIAQTWFTNHSYFVTHDKVPVPSERVVYLSTSAEQAARVNLALKVLHMWEYLARMRTARFAQCDYFMKADDDTYVNLPRLQQELALLNASVPSYFGVKRYSAVVKNTPPANSLWPPKNSLNFGHGGAGYLLSRAALAQLGPDALAACRHSPPLLSLEDARLAACLYQQLGLDCTNLQWMSFGGMDPWHNRHDQDRQTNTLDAASDLELIKGSSFHSIRADLMKRLHHRLQAIDPTVWTQALQRIGDQARTLLAQPSPRFNALYRCALPHEATSLEGACHDSLVAAPLRQLAHAGVDADALQASFSWRWVHRPSEPRQQPRTLFSVVFPLTLTLDMSVWLERIWAGALAPLQPDIQLNLVFCDQLPEKLATEAKASLAGVAAVTVACQTLTVGEQYLNIQKAVLAGVTWASQQRDQSLDVSVVIPADASVSVSRLRLLASHDRAILSPLVPLQQVDRIIFNLAQLTALADNGQARLQGTALLTTAPATAAGLSNPQRDLHPVLAVDQWPIESRHKTAFQRFIKGPDQGQYDLIFSHLTPNGKFSGRYEVVERFYEHLLGPHATIAAFREPKQQLTSYAYYYFVPNHREQSQAEAFVQNHLARFDVTVLSERYVSCVPLHFDLCLACIADASGNMGGGTGGEGSRFDESLVLMRRLFNWDPLDITYLRLLDSHAKDSHLLNPFSHPTPTPPFDSIRAGLKPRWPKSRTLQKKSGCFRNYKRL</sequence>
<keyword evidence="6" id="KW-1133">Transmembrane helix</keyword>
<keyword evidence="2" id="KW-0328">Glycosyltransferase</keyword>
<evidence type="ECO:0000313" key="12">
    <source>
        <dbReference type="Proteomes" id="UP000001357"/>
    </source>
</evidence>
<dbReference type="InterPro" id="IPR011009">
    <property type="entry name" value="Kinase-like_dom_sf"/>
</dbReference>
<reference evidence="11 12" key="1">
    <citation type="journal article" date="2008" name="Nature">
        <title>The genome of the choanoflagellate Monosiga brevicollis and the origin of metazoans.</title>
        <authorList>
            <consortium name="JGI Sequencing"/>
            <person name="King N."/>
            <person name="Westbrook M.J."/>
            <person name="Young S.L."/>
            <person name="Kuo A."/>
            <person name="Abedin M."/>
            <person name="Chapman J."/>
            <person name="Fairclough S."/>
            <person name="Hellsten U."/>
            <person name="Isogai Y."/>
            <person name="Letunic I."/>
            <person name="Marr M."/>
            <person name="Pincus D."/>
            <person name="Putnam N."/>
            <person name="Rokas A."/>
            <person name="Wright K.J."/>
            <person name="Zuzow R."/>
            <person name="Dirks W."/>
            <person name="Good M."/>
            <person name="Goodstein D."/>
            <person name="Lemons D."/>
            <person name="Li W."/>
            <person name="Lyons J.B."/>
            <person name="Morris A."/>
            <person name="Nichols S."/>
            <person name="Richter D.J."/>
            <person name="Salamov A."/>
            <person name="Bork P."/>
            <person name="Lim W.A."/>
            <person name="Manning G."/>
            <person name="Miller W.T."/>
            <person name="McGinnis W."/>
            <person name="Shapiro H."/>
            <person name="Tjian R."/>
            <person name="Grigoriev I.V."/>
            <person name="Rokhsar D."/>
        </authorList>
    </citation>
    <scope>NUCLEOTIDE SEQUENCE [LARGE SCALE GENOMIC DNA]</scope>
    <source>
        <strain evidence="12">MX1 / ATCC 50154</strain>
    </source>
</reference>
<dbReference type="RefSeq" id="XP_001745456.1">
    <property type="nucleotide sequence ID" value="XM_001745404.1"/>
</dbReference>
<dbReference type="PANTHER" id="PTHR24144:SF5">
    <property type="entry name" value="BTB DOMAIN-CONTAINING PROTEIN"/>
    <property type="match status" value="1"/>
</dbReference>
<dbReference type="KEGG" id="mbr:MONBRDRAFT_36900"/>
<feature type="repeat" description="ANK" evidence="8">
    <location>
        <begin position="42"/>
        <end position="74"/>
    </location>
</feature>
<accession>A9UXM3</accession>
<dbReference type="InterPro" id="IPR000719">
    <property type="entry name" value="Prot_kinase_dom"/>
</dbReference>
<evidence type="ECO:0000259" key="10">
    <source>
        <dbReference type="PROSITE" id="PS50011"/>
    </source>
</evidence>
<dbReference type="InterPro" id="IPR002110">
    <property type="entry name" value="Ankyrin_rpt"/>
</dbReference>
<keyword evidence="12" id="KW-1185">Reference proteome</keyword>
<dbReference type="GeneID" id="5890579"/>
<dbReference type="InterPro" id="IPR008271">
    <property type="entry name" value="Ser/Thr_kinase_AS"/>
</dbReference>
<keyword evidence="5" id="KW-0735">Signal-anchor</keyword>
<feature type="coiled-coil region" evidence="9">
    <location>
        <begin position="333"/>
        <end position="360"/>
    </location>
</feature>
<evidence type="ECO:0000256" key="9">
    <source>
        <dbReference type="SAM" id="Coils"/>
    </source>
</evidence>
<dbReference type="GO" id="GO:0005524">
    <property type="term" value="F:ATP binding"/>
    <property type="evidence" value="ECO:0007669"/>
    <property type="project" value="InterPro"/>
</dbReference>
<feature type="domain" description="Protein kinase" evidence="10">
    <location>
        <begin position="609"/>
        <end position="907"/>
    </location>
</feature>
<dbReference type="STRING" id="81824.A9UXM3"/>
<dbReference type="GO" id="GO:0004672">
    <property type="term" value="F:protein kinase activity"/>
    <property type="evidence" value="ECO:0007669"/>
    <property type="project" value="InterPro"/>
</dbReference>
<dbReference type="PROSITE" id="PS00108">
    <property type="entry name" value="PROTEIN_KINASE_ST"/>
    <property type="match status" value="1"/>
</dbReference>
<dbReference type="SMART" id="SM00248">
    <property type="entry name" value="ANK"/>
    <property type="match status" value="2"/>
</dbReference>
<evidence type="ECO:0000256" key="2">
    <source>
        <dbReference type="ARBA" id="ARBA00022676"/>
    </source>
</evidence>
<dbReference type="PANTHER" id="PTHR24144">
    <property type="entry name" value="ANKYRIN REPEAT DOMAIN-CONTAINING PROTEIN 49"/>
    <property type="match status" value="1"/>
</dbReference>
<dbReference type="InterPro" id="IPR036770">
    <property type="entry name" value="Ankyrin_rpt-contain_sf"/>
</dbReference>
<evidence type="ECO:0000256" key="4">
    <source>
        <dbReference type="ARBA" id="ARBA00022692"/>
    </source>
</evidence>
<name>A9UXM3_MONBE</name>
<organism evidence="11 12">
    <name type="scientific">Monosiga brevicollis</name>
    <name type="common">Choanoflagellate</name>
    <dbReference type="NCBI Taxonomy" id="81824"/>
    <lineage>
        <taxon>Eukaryota</taxon>
        <taxon>Choanoflagellata</taxon>
        <taxon>Craspedida</taxon>
        <taxon>Salpingoecidae</taxon>
        <taxon>Monosiga</taxon>
    </lineage>
</organism>
<dbReference type="SMART" id="SM00220">
    <property type="entry name" value="S_TKc"/>
    <property type="match status" value="1"/>
</dbReference>
<proteinExistence type="predicted"/>
<dbReference type="Gene3D" id="3.90.228.10">
    <property type="match status" value="1"/>
</dbReference>
<dbReference type="GO" id="GO:0016020">
    <property type="term" value="C:membrane"/>
    <property type="evidence" value="ECO:0007669"/>
    <property type="project" value="UniProtKB-SubCell"/>
</dbReference>
<dbReference type="Pfam" id="PF12796">
    <property type="entry name" value="Ank_2"/>
    <property type="match status" value="1"/>
</dbReference>
<dbReference type="Pfam" id="PF02434">
    <property type="entry name" value="Fringe"/>
    <property type="match status" value="1"/>
</dbReference>
<dbReference type="PROSITE" id="PS50297">
    <property type="entry name" value="ANK_REP_REGION"/>
    <property type="match status" value="1"/>
</dbReference>
<evidence type="ECO:0000256" key="3">
    <source>
        <dbReference type="ARBA" id="ARBA00022679"/>
    </source>
</evidence>
<keyword evidence="8" id="KW-0040">ANK repeat</keyword>
<protein>
    <recommendedName>
        <fullName evidence="10">Protein kinase domain-containing protein</fullName>
    </recommendedName>
</protein>
<keyword evidence="9" id="KW-0175">Coiled coil</keyword>
<dbReference type="eggNOG" id="KOG0583">
    <property type="taxonomic scope" value="Eukaryota"/>
</dbReference>
<dbReference type="EMBL" id="CH991549">
    <property type="protein sequence ID" value="EDQ90034.1"/>
    <property type="molecule type" value="Genomic_DNA"/>
</dbReference>
<keyword evidence="4" id="KW-0812">Transmembrane</keyword>
<dbReference type="SUPFAM" id="SSF48403">
    <property type="entry name" value="Ankyrin repeat"/>
    <property type="match status" value="1"/>
</dbReference>
<gene>
    <name evidence="11" type="ORF">MONBRDRAFT_36900</name>
</gene>
<evidence type="ECO:0000256" key="1">
    <source>
        <dbReference type="ARBA" id="ARBA00004606"/>
    </source>
</evidence>
<dbReference type="Gene3D" id="1.10.510.10">
    <property type="entry name" value="Transferase(Phosphotransferase) domain 1"/>
    <property type="match status" value="1"/>
</dbReference>
<dbReference type="InterPro" id="IPR003378">
    <property type="entry name" value="Fringe-like_glycosylTrfase"/>
</dbReference>
<dbReference type="PROSITE" id="PS50088">
    <property type="entry name" value="ANK_REPEAT"/>
    <property type="match status" value="2"/>
</dbReference>
<dbReference type="PROSITE" id="PS50011">
    <property type="entry name" value="PROTEIN_KINASE_DOM"/>
    <property type="match status" value="1"/>
</dbReference>
<dbReference type="Pfam" id="PF00069">
    <property type="entry name" value="Pkinase"/>
    <property type="match status" value="1"/>
</dbReference>
<evidence type="ECO:0000256" key="6">
    <source>
        <dbReference type="ARBA" id="ARBA00022989"/>
    </source>
</evidence>
<feature type="repeat" description="ANK" evidence="8">
    <location>
        <begin position="74"/>
        <end position="106"/>
    </location>
</feature>
<dbReference type="InParanoid" id="A9UXM3"/>
<evidence type="ECO:0000256" key="8">
    <source>
        <dbReference type="PROSITE-ProRule" id="PRU00023"/>
    </source>
</evidence>
<dbReference type="Gene3D" id="3.90.550.50">
    <property type="match status" value="1"/>
</dbReference>
<evidence type="ECO:0000256" key="7">
    <source>
        <dbReference type="ARBA" id="ARBA00023136"/>
    </source>
</evidence>
<comment type="subcellular location">
    <subcellularLocation>
        <location evidence="1">Membrane</location>
        <topology evidence="1">Single-pass type II membrane protein</topology>
    </subcellularLocation>
</comment>
<dbReference type="GO" id="GO:0016757">
    <property type="term" value="F:glycosyltransferase activity"/>
    <property type="evidence" value="ECO:0007669"/>
    <property type="project" value="UniProtKB-KW"/>
</dbReference>
<dbReference type="Proteomes" id="UP000001357">
    <property type="component" value="Unassembled WGS sequence"/>
</dbReference>